<keyword evidence="2" id="KW-1185">Reference proteome</keyword>
<dbReference type="STRING" id="512763.DC20_20070"/>
<reference evidence="1 2" key="1">
    <citation type="submission" date="2015-08" db="EMBL/GenBank/DDBJ databases">
        <title>Complete genome sequence of Rufibacter tibetensis strain 1351t, a radiation-resistant bacterium from tibet plateau.</title>
        <authorList>
            <person name="Dai J."/>
        </authorList>
    </citation>
    <scope>NUCLEOTIDE SEQUENCE [LARGE SCALE GENOMIC DNA]</scope>
    <source>
        <strain evidence="1 2">1351</strain>
    </source>
</reference>
<gene>
    <name evidence="1" type="ORF">DC20_20070</name>
</gene>
<accession>A0A0P0CVX1</accession>
<dbReference type="Proteomes" id="UP000061382">
    <property type="component" value="Chromosome"/>
</dbReference>
<sequence>MSSSSHTKRAKAALIKAISQSLVCKKKSTTVAFQVVPVKHIHLFLLFFPQAFERDRFKKIALPLRAVSKNLPL</sequence>
<proteinExistence type="predicted"/>
<name>A0A0P0CVX1_9BACT</name>
<dbReference type="PATRIC" id="fig|512763.3.peg.4407"/>
<dbReference type="AlphaFoldDB" id="A0A0P0CVX1"/>
<evidence type="ECO:0000313" key="1">
    <source>
        <dbReference type="EMBL" id="ALJ00866.1"/>
    </source>
</evidence>
<protein>
    <submittedName>
        <fullName evidence="1">Uncharacterized protein</fullName>
    </submittedName>
</protein>
<organism evidence="1 2">
    <name type="scientific">Rufibacter tibetensis</name>
    <dbReference type="NCBI Taxonomy" id="512763"/>
    <lineage>
        <taxon>Bacteria</taxon>
        <taxon>Pseudomonadati</taxon>
        <taxon>Bacteroidota</taxon>
        <taxon>Cytophagia</taxon>
        <taxon>Cytophagales</taxon>
        <taxon>Hymenobacteraceae</taxon>
        <taxon>Rufibacter</taxon>
    </lineage>
</organism>
<dbReference type="KEGG" id="rti:DC20_20070"/>
<evidence type="ECO:0000313" key="2">
    <source>
        <dbReference type="Proteomes" id="UP000061382"/>
    </source>
</evidence>
<dbReference type="EMBL" id="CP012643">
    <property type="protein sequence ID" value="ALJ00866.1"/>
    <property type="molecule type" value="Genomic_DNA"/>
</dbReference>